<evidence type="ECO:0000313" key="7">
    <source>
        <dbReference type="Proteomes" id="UP000215731"/>
    </source>
</evidence>
<protein>
    <recommendedName>
        <fullName evidence="4">Flagellin</fullName>
    </recommendedName>
</protein>
<evidence type="ECO:0000256" key="5">
    <source>
        <dbReference type="SAM" id="Phobius"/>
    </source>
</evidence>
<organism evidence="6 7">
    <name type="scientific">Halorubrum ezzemoulense</name>
    <name type="common">Halorubrum chaoviator</name>
    <dbReference type="NCBI Taxonomy" id="337243"/>
    <lineage>
        <taxon>Archaea</taxon>
        <taxon>Methanobacteriati</taxon>
        <taxon>Methanobacteriota</taxon>
        <taxon>Stenosarchaea group</taxon>
        <taxon>Halobacteria</taxon>
        <taxon>Halobacteriales</taxon>
        <taxon>Haloferacaceae</taxon>
        <taxon>Halorubrum</taxon>
    </lineage>
</organism>
<keyword evidence="3 4" id="KW-0974">Archaeal flagellum</keyword>
<feature type="transmembrane region" description="Helical" evidence="5">
    <location>
        <begin position="16"/>
        <end position="37"/>
    </location>
</feature>
<dbReference type="InterPro" id="IPR013373">
    <property type="entry name" value="Flagellin/pilin_N_arc"/>
</dbReference>
<name>A0A256IYQ7_HALEZ</name>
<dbReference type="Pfam" id="PF01917">
    <property type="entry name" value="Flagellin_arch-type"/>
    <property type="match status" value="1"/>
</dbReference>
<comment type="caution">
    <text evidence="6">The sequence shown here is derived from an EMBL/GenBank/DDBJ whole genome shotgun (WGS) entry which is preliminary data.</text>
</comment>
<comment type="function">
    <text evidence="4">Flagellin is the subunit protein which polymerizes to form the filaments of archaeal flagella.</text>
</comment>
<evidence type="ECO:0000256" key="2">
    <source>
        <dbReference type="ARBA" id="ARBA00010256"/>
    </source>
</evidence>
<evidence type="ECO:0000256" key="4">
    <source>
        <dbReference type="RuleBase" id="RU361282"/>
    </source>
</evidence>
<dbReference type="GO" id="GO:0097588">
    <property type="term" value="P:archaeal or bacterial-type flagellum-dependent cell motility"/>
    <property type="evidence" value="ECO:0007669"/>
    <property type="project" value="InterPro"/>
</dbReference>
<dbReference type="EMBL" id="NHOZ01000116">
    <property type="protein sequence ID" value="OYR61665.1"/>
    <property type="molecule type" value="Genomic_DNA"/>
</dbReference>
<keyword evidence="5" id="KW-1133">Transmembrane helix</keyword>
<proteinExistence type="inferred from homology"/>
<keyword evidence="5" id="KW-0472">Membrane</keyword>
<evidence type="ECO:0000256" key="3">
    <source>
        <dbReference type="ARBA" id="ARBA00022440"/>
    </source>
</evidence>
<keyword evidence="6" id="KW-0966">Cell projection</keyword>
<dbReference type="Proteomes" id="UP000215731">
    <property type="component" value="Unassembled WGS sequence"/>
</dbReference>
<accession>A0A256IYQ7</accession>
<keyword evidence="6" id="KW-0282">Flagellum</keyword>
<dbReference type="NCBIfam" id="TIGR02537">
    <property type="entry name" value="arch_flag_Nterm"/>
    <property type="match status" value="1"/>
</dbReference>
<keyword evidence="5" id="KW-0812">Transmembrane</keyword>
<gene>
    <name evidence="6" type="ORF">DJ80_12010</name>
</gene>
<dbReference type="RefSeq" id="WP_094553369.1">
    <property type="nucleotide sequence ID" value="NZ_NHOZ01000116.1"/>
</dbReference>
<evidence type="ECO:0000313" key="6">
    <source>
        <dbReference type="EMBL" id="OYR61665.1"/>
    </source>
</evidence>
<evidence type="ECO:0000256" key="1">
    <source>
        <dbReference type="ARBA" id="ARBA00004618"/>
    </source>
</evidence>
<dbReference type="PANTHER" id="PTHR35903">
    <property type="entry name" value="FLAGELLIN B1"/>
    <property type="match status" value="1"/>
</dbReference>
<keyword evidence="6" id="KW-0969">Cilium</keyword>
<dbReference type="GO" id="GO:0005198">
    <property type="term" value="F:structural molecule activity"/>
    <property type="evidence" value="ECO:0007669"/>
    <property type="project" value="InterPro"/>
</dbReference>
<dbReference type="PANTHER" id="PTHR35903:SF1">
    <property type="entry name" value="FLAGELLIN B1"/>
    <property type="match status" value="1"/>
</dbReference>
<reference evidence="6 7" key="1">
    <citation type="journal article" date="2014" name="Front. Microbiol.">
        <title>Population and genomic analysis of the genus Halorubrum.</title>
        <authorList>
            <person name="Fullmer M.S."/>
            <person name="Soucy S.M."/>
            <person name="Swithers K.S."/>
            <person name="Makkay A.M."/>
            <person name="Wheeler R."/>
            <person name="Ventosa A."/>
            <person name="Gogarten J.P."/>
            <person name="Papke R.T."/>
        </authorList>
    </citation>
    <scope>NUCLEOTIDE SEQUENCE [LARGE SCALE GENOMIC DNA]</scope>
    <source>
        <strain evidence="6 7">Ga36</strain>
    </source>
</reference>
<comment type="subcellular location">
    <subcellularLocation>
        <location evidence="1 4">Archaeal flagellum</location>
    </subcellularLocation>
</comment>
<dbReference type="GO" id="GO:0097589">
    <property type="term" value="C:archaeal-type flagellum"/>
    <property type="evidence" value="ECO:0007669"/>
    <property type="project" value="UniProtKB-SubCell"/>
</dbReference>
<comment type="similarity">
    <text evidence="2 4">Belongs to the archaeal flagellin family.</text>
</comment>
<dbReference type="InterPro" id="IPR002774">
    <property type="entry name" value="Flagellin_arc-type"/>
</dbReference>
<sequence length="206" mass="21601">MFETILDEEERGQVGIGTLIVFIAMVLVAAIAAGVLINTAGFLQTQAEATGEESTAQVSDRIQVVSTSGNVTPNSNGFVVDNVTFVVAKAPGAGNIDLDETTIQVIGEQGQNSTQIGDLNEPIEDIIGVSNNVLTDNSDRAAIQVSLTSTDLDDASITEGGDFDNYGELRSGEEITVTFTTPSSATTTKEIRVPTTLTSDQTSVRL</sequence>
<dbReference type="AlphaFoldDB" id="A0A256IYQ7"/>